<evidence type="ECO:0000313" key="4">
    <source>
        <dbReference type="EMBL" id="MDN2480136.1"/>
    </source>
</evidence>
<dbReference type="InterPro" id="IPR035919">
    <property type="entry name" value="EAL_sf"/>
</dbReference>
<keyword evidence="1" id="KW-1133">Transmembrane helix</keyword>
<dbReference type="RefSeq" id="WP_289960436.1">
    <property type="nucleotide sequence ID" value="NZ_JAUEOZ010000001.1"/>
</dbReference>
<dbReference type="Pfam" id="PF17157">
    <property type="entry name" value="GAPES4"/>
    <property type="match status" value="1"/>
</dbReference>
<evidence type="ECO:0000313" key="5">
    <source>
        <dbReference type="Proteomes" id="UP001169719"/>
    </source>
</evidence>
<keyword evidence="5" id="KW-1185">Reference proteome</keyword>
<dbReference type="SUPFAM" id="SSF141868">
    <property type="entry name" value="EAL domain-like"/>
    <property type="match status" value="1"/>
</dbReference>
<feature type="transmembrane region" description="Helical" evidence="1">
    <location>
        <begin position="14"/>
        <end position="37"/>
    </location>
</feature>
<dbReference type="SMART" id="SM00267">
    <property type="entry name" value="GGDEF"/>
    <property type="match status" value="1"/>
</dbReference>
<dbReference type="SMART" id="SM00052">
    <property type="entry name" value="EAL"/>
    <property type="match status" value="1"/>
</dbReference>
<sequence length="673" mass="76611">MARYTPTLKLSTRLVAFVTMIVISATFILFVGGALSFKRIGQEYIHQSLAGIAEVVDKEMEDPDAAYSMQRWIPKMLQASNIVEMKLSSQAGVIYRYKNTSSRADKDLLMNKEFELERNPGYSIVFTILPPYLGYSYSLGAMWSITLAFGLITFCLVRGVGWLKQQLYGSELLEERGRMILAGRVEQYSRGHDLEWPYTASEALDKLIAELQDARQERSRFDTFIRSQTFLDSVTGNANRILFDSKLDSTLNESGSRGGVLMLRIDDWDALKESNDKETVDNFVVQVAESLSNVVQRYPDAMLSRYYSSDFALLIPHQNSKEITLIANNCIKQLEKLTPLSPLDADDWCHIGVTHYQEGEHPSRILGEVETALKSAQLQRASGWSNFEKQAPESLDRGSVRWRTLFDDVLQPEKLVIYTQPCYLLGKENQKSLIHNEVFIRLNDPEKGELKASRFGLAIESVGYESRFDRAMLTRVLRELALGRLQGHVSLNMYVQPFADKAHLRWFRDELLQQTSSVRQRLSFEFSEGALVEHLDYMRPVIRMLTGLGCQAIVGQAGRTIVSTYYLKDLNISYLKLHRSLIKRIDQRHENQLFIRSMLGACESKDATVVGVGVETKAEVKALRELGVSGVQGRLYQSETPLITATKNTNKKIDYDNSVQVIKPGRRNRWKKK</sequence>
<dbReference type="InterPro" id="IPR029787">
    <property type="entry name" value="Nucleotide_cyclase"/>
</dbReference>
<evidence type="ECO:0000256" key="1">
    <source>
        <dbReference type="SAM" id="Phobius"/>
    </source>
</evidence>
<dbReference type="PANTHER" id="PTHR33121:SF32">
    <property type="entry name" value="RNASE E SPECIFICITY FACTOR CSRD"/>
    <property type="match status" value="1"/>
</dbReference>
<dbReference type="InterPro" id="IPR050706">
    <property type="entry name" value="Cyclic-di-GMP_PDE-like"/>
</dbReference>
<dbReference type="NCBIfam" id="NF008281">
    <property type="entry name" value="PRK11059.1"/>
    <property type="match status" value="1"/>
</dbReference>
<reference evidence="4" key="1">
    <citation type="submission" date="2024-05" db="EMBL/GenBank/DDBJ databases">
        <title>Genome Sequences of Four Agar- Degrading Marine Bacteria.</title>
        <authorList>
            <person name="Phillips E.K."/>
            <person name="Shaffer J.C."/>
            <person name="Henson M.W."/>
            <person name="Temperton B."/>
            <person name="Thrash C.J."/>
            <person name="Martin M.O."/>
        </authorList>
    </citation>
    <scope>NUCLEOTIDE SEQUENCE</scope>
    <source>
        <strain evidence="4">EKP203</strain>
    </source>
</reference>
<dbReference type="Proteomes" id="UP001169719">
    <property type="component" value="Unassembled WGS sequence"/>
</dbReference>
<dbReference type="Gene3D" id="3.30.70.270">
    <property type="match status" value="1"/>
</dbReference>
<organism evidence="4 5">
    <name type="scientific">Vibrio agarivorans</name>
    <dbReference type="NCBI Taxonomy" id="153622"/>
    <lineage>
        <taxon>Bacteria</taxon>
        <taxon>Pseudomonadati</taxon>
        <taxon>Pseudomonadota</taxon>
        <taxon>Gammaproteobacteria</taxon>
        <taxon>Vibrionales</taxon>
        <taxon>Vibrionaceae</taxon>
        <taxon>Vibrio</taxon>
    </lineage>
</organism>
<dbReference type="InterPro" id="IPR000160">
    <property type="entry name" value="GGDEF_dom"/>
</dbReference>
<evidence type="ECO:0000259" key="2">
    <source>
        <dbReference type="PROSITE" id="PS50883"/>
    </source>
</evidence>
<dbReference type="CDD" id="cd01948">
    <property type="entry name" value="EAL"/>
    <property type="match status" value="1"/>
</dbReference>
<evidence type="ECO:0000259" key="3">
    <source>
        <dbReference type="PROSITE" id="PS50887"/>
    </source>
</evidence>
<dbReference type="SUPFAM" id="SSF55073">
    <property type="entry name" value="Nucleotide cyclase"/>
    <property type="match status" value="1"/>
</dbReference>
<feature type="domain" description="EAL" evidence="2">
    <location>
        <begin position="399"/>
        <end position="653"/>
    </location>
</feature>
<dbReference type="Pfam" id="PF00990">
    <property type="entry name" value="GGDEF"/>
    <property type="match status" value="1"/>
</dbReference>
<dbReference type="InterPro" id="IPR033423">
    <property type="entry name" value="GAPES4"/>
</dbReference>
<dbReference type="PROSITE" id="PS50883">
    <property type="entry name" value="EAL"/>
    <property type="match status" value="1"/>
</dbReference>
<comment type="caution">
    <text evidence="4">The sequence shown here is derived from an EMBL/GenBank/DDBJ whole genome shotgun (WGS) entry which is preliminary data.</text>
</comment>
<dbReference type="PROSITE" id="PS50887">
    <property type="entry name" value="GGDEF"/>
    <property type="match status" value="1"/>
</dbReference>
<dbReference type="Gene3D" id="3.20.20.450">
    <property type="entry name" value="EAL domain"/>
    <property type="match status" value="1"/>
</dbReference>
<dbReference type="PANTHER" id="PTHR33121">
    <property type="entry name" value="CYCLIC DI-GMP PHOSPHODIESTERASE PDEF"/>
    <property type="match status" value="1"/>
</dbReference>
<dbReference type="InterPro" id="IPR043128">
    <property type="entry name" value="Rev_trsase/Diguanyl_cyclase"/>
</dbReference>
<proteinExistence type="predicted"/>
<accession>A0ABT7XWJ2</accession>
<name>A0ABT7XWJ2_9VIBR</name>
<dbReference type="InterPro" id="IPR001633">
    <property type="entry name" value="EAL_dom"/>
</dbReference>
<protein>
    <submittedName>
        <fullName evidence="4">RNase E specificity factor CsrD</fullName>
    </submittedName>
</protein>
<dbReference type="EMBL" id="JAUEOZ010000001">
    <property type="protein sequence ID" value="MDN2480136.1"/>
    <property type="molecule type" value="Genomic_DNA"/>
</dbReference>
<gene>
    <name evidence="4" type="primary">csrD</name>
    <name evidence="4" type="ORF">QWJ08_01800</name>
</gene>
<feature type="domain" description="GGDEF" evidence="3">
    <location>
        <begin position="256"/>
        <end position="389"/>
    </location>
</feature>
<dbReference type="Pfam" id="PF00563">
    <property type="entry name" value="EAL"/>
    <property type="match status" value="1"/>
</dbReference>
<keyword evidence="1" id="KW-0472">Membrane</keyword>
<feature type="transmembrane region" description="Helical" evidence="1">
    <location>
        <begin position="141"/>
        <end position="163"/>
    </location>
</feature>
<keyword evidence="1" id="KW-0812">Transmembrane</keyword>